<evidence type="ECO:0008006" key="3">
    <source>
        <dbReference type="Google" id="ProtNLM"/>
    </source>
</evidence>
<sequence length="226" mass="23617">MSSADPLTAKAVAHTETAATFDSGSEGKREEVAVAVEAKADVDTGQPAAPNVADAAAAASTAAPAEMRAGPQTVAHLAAQIVKKLEGRSTQFDVALNPEGLGRVDVRIEIGAQGRLTASMSFENPRPRPSCAPGRANSRRRWNRPASTSAAASASTSPPTAARARLVRASSARTIPTTAAPRAAGPSRRRSTAPTRRPTRRSRRPQPPAPDPGVRRRRANLGSVRW</sequence>
<gene>
    <name evidence="2" type="ORF">JKL49_21585</name>
</gene>
<evidence type="ECO:0000256" key="1">
    <source>
        <dbReference type="SAM" id="MobiDB-lite"/>
    </source>
</evidence>
<feature type="compositionally biased region" description="Low complexity" evidence="1">
    <location>
        <begin position="144"/>
        <end position="186"/>
    </location>
</feature>
<accession>A0A974P2J4</accession>
<dbReference type="Gene3D" id="3.30.750.140">
    <property type="match status" value="1"/>
</dbReference>
<dbReference type="AlphaFoldDB" id="A0A974P2J4"/>
<name>A0A974P2J4_9CAUL</name>
<protein>
    <recommendedName>
        <fullName evidence="3">Flagellar hook-length control protein-like C-terminal domain-containing protein</fullName>
    </recommendedName>
</protein>
<proteinExistence type="predicted"/>
<dbReference type="InterPro" id="IPR038610">
    <property type="entry name" value="FliK-like_C_sf"/>
</dbReference>
<evidence type="ECO:0000313" key="2">
    <source>
        <dbReference type="EMBL" id="QQZ49528.1"/>
    </source>
</evidence>
<feature type="compositionally biased region" description="Basic residues" evidence="1">
    <location>
        <begin position="187"/>
        <end position="204"/>
    </location>
</feature>
<organism evidence="2">
    <name type="scientific">Phenylobacterium glaciei</name>
    <dbReference type="NCBI Taxonomy" id="2803784"/>
    <lineage>
        <taxon>Bacteria</taxon>
        <taxon>Pseudomonadati</taxon>
        <taxon>Pseudomonadota</taxon>
        <taxon>Alphaproteobacteria</taxon>
        <taxon>Caulobacterales</taxon>
        <taxon>Caulobacteraceae</taxon>
        <taxon>Phenylobacterium</taxon>
    </lineage>
</organism>
<dbReference type="EMBL" id="CP068570">
    <property type="protein sequence ID" value="QQZ49528.1"/>
    <property type="molecule type" value="Genomic_DNA"/>
</dbReference>
<reference evidence="2" key="1">
    <citation type="submission" date="2021-01" db="EMBL/GenBank/DDBJ databases">
        <title>Genome sequence of Phenylobacterium sp. 20VBR1 isolated from a valley glaceir, Ny-Alesund, Svalbard.</title>
        <authorList>
            <person name="Thomas F.A."/>
            <person name="Krishnan K.P."/>
            <person name="Sinha R.K."/>
        </authorList>
    </citation>
    <scope>NUCLEOTIDE SEQUENCE</scope>
    <source>
        <strain evidence="2">20VBR1</strain>
    </source>
</reference>
<feature type="region of interest" description="Disordered" evidence="1">
    <location>
        <begin position="115"/>
        <end position="226"/>
    </location>
</feature>